<comment type="caution">
    <text evidence="1">The sequence shown here is derived from an EMBL/GenBank/DDBJ whole genome shotgun (WGS) entry which is preliminary data.</text>
</comment>
<dbReference type="RefSeq" id="WP_117747661.1">
    <property type="nucleotide sequence ID" value="NZ_CATXHJ010000023.1"/>
</dbReference>
<evidence type="ECO:0000313" key="1">
    <source>
        <dbReference type="EMBL" id="RGM41186.1"/>
    </source>
</evidence>
<proteinExistence type="predicted"/>
<accession>A0A3E4WG35</accession>
<gene>
    <name evidence="1" type="ORF">DXC17_06015</name>
</gene>
<name>A0A3E4WG35_9BACT</name>
<dbReference type="Proteomes" id="UP000260780">
    <property type="component" value="Unassembled WGS sequence"/>
</dbReference>
<protein>
    <submittedName>
        <fullName evidence="1">Uncharacterized protein</fullName>
    </submittedName>
</protein>
<organism evidence="1 2">
    <name type="scientific">Phocaeicola plebeius</name>
    <dbReference type="NCBI Taxonomy" id="310297"/>
    <lineage>
        <taxon>Bacteria</taxon>
        <taxon>Pseudomonadati</taxon>
        <taxon>Bacteroidota</taxon>
        <taxon>Bacteroidia</taxon>
        <taxon>Bacteroidales</taxon>
        <taxon>Bacteroidaceae</taxon>
        <taxon>Phocaeicola</taxon>
    </lineage>
</organism>
<dbReference type="EMBL" id="QSTF01000010">
    <property type="protein sequence ID" value="RGM41186.1"/>
    <property type="molecule type" value="Genomic_DNA"/>
</dbReference>
<reference evidence="1 2" key="1">
    <citation type="submission" date="2018-08" db="EMBL/GenBank/DDBJ databases">
        <title>A genome reference for cultivated species of the human gut microbiota.</title>
        <authorList>
            <person name="Zou Y."/>
            <person name="Xue W."/>
            <person name="Luo G."/>
        </authorList>
    </citation>
    <scope>NUCLEOTIDE SEQUENCE [LARGE SCALE GENOMIC DNA]</scope>
    <source>
        <strain evidence="1 2">OM08-14</strain>
    </source>
</reference>
<dbReference type="AlphaFoldDB" id="A0A3E4WG35"/>
<evidence type="ECO:0000313" key="2">
    <source>
        <dbReference type="Proteomes" id="UP000260780"/>
    </source>
</evidence>
<sequence length="246" mass="28720">MEKDKLERNVIQPSLKEFSREMLSRLIEISFIELEQAPAEDEPQANGNPQDEKGYTKYESRYLAQKELFSLMLFDPMLEEQISMRKNANFDYMTGLHFFITANKNFHYNFGFFEQQIDFFDQILNGWCSFLDQVVRDVTALQGFITEQCVELEFDGILRLFLCKDTIISASLNLDSFNTIFKKRTGNYHYHFGLYLCEGKKQKTQLMVSGQGDGKGKDSGLYKAVNWFNDLVESLKKKYNATLKQN</sequence>